<organism evidence="2 3">
    <name type="scientific">Arsenicitalea aurantiaca</name>
    <dbReference type="NCBI Taxonomy" id="1783274"/>
    <lineage>
        <taxon>Bacteria</taxon>
        <taxon>Pseudomonadati</taxon>
        <taxon>Pseudomonadota</taxon>
        <taxon>Alphaproteobacteria</taxon>
        <taxon>Hyphomicrobiales</taxon>
        <taxon>Devosiaceae</taxon>
        <taxon>Arsenicitalea</taxon>
    </lineage>
</organism>
<sequence>MIRSPFASPDRLTGQDAETEAESEARRIALEYLAEAWNDAEDDGVDGQALAHAALFAALATLVEGHGEDQTASFAEKLADRIRAGEYTVGRTLQ</sequence>
<evidence type="ECO:0000256" key="1">
    <source>
        <dbReference type="SAM" id="MobiDB-lite"/>
    </source>
</evidence>
<proteinExistence type="predicted"/>
<dbReference type="EMBL" id="RZNJ01000003">
    <property type="protein sequence ID" value="RUT31128.1"/>
    <property type="molecule type" value="Genomic_DNA"/>
</dbReference>
<reference evidence="2 3" key="1">
    <citation type="journal article" date="2016" name="Int. J. Syst. Evol. Microbiol.">
        <title>Arsenicitalea aurantiaca gen. nov., sp. nov., a new member of the family Hyphomicrobiaceae, isolated from high-arsenic sediment.</title>
        <authorList>
            <person name="Mu Y."/>
            <person name="Zhou L."/>
            <person name="Zeng X.C."/>
            <person name="Liu L."/>
            <person name="Pan Y."/>
            <person name="Chen X."/>
            <person name="Wang J."/>
            <person name="Li S."/>
            <person name="Li W.J."/>
            <person name="Wang Y."/>
        </authorList>
    </citation>
    <scope>NUCLEOTIDE SEQUENCE [LARGE SCALE GENOMIC DNA]</scope>
    <source>
        <strain evidence="2 3">42-50</strain>
    </source>
</reference>
<evidence type="ECO:0000313" key="2">
    <source>
        <dbReference type="EMBL" id="RUT31128.1"/>
    </source>
</evidence>
<protein>
    <submittedName>
        <fullName evidence="2">Uncharacterized protein</fullName>
    </submittedName>
</protein>
<accession>A0A433XAU6</accession>
<keyword evidence="3" id="KW-1185">Reference proteome</keyword>
<comment type="caution">
    <text evidence="2">The sequence shown here is derived from an EMBL/GenBank/DDBJ whole genome shotgun (WGS) entry which is preliminary data.</text>
</comment>
<dbReference type="AlphaFoldDB" id="A0A433XAU6"/>
<feature type="region of interest" description="Disordered" evidence="1">
    <location>
        <begin position="1"/>
        <end position="23"/>
    </location>
</feature>
<dbReference type="OrthoDB" id="9809513at2"/>
<dbReference type="RefSeq" id="WP_127188374.1">
    <property type="nucleotide sequence ID" value="NZ_RZNJ01000003.1"/>
</dbReference>
<evidence type="ECO:0000313" key="3">
    <source>
        <dbReference type="Proteomes" id="UP000281547"/>
    </source>
</evidence>
<name>A0A433XAU6_9HYPH</name>
<gene>
    <name evidence="2" type="ORF">EMQ25_09660</name>
</gene>
<dbReference type="Proteomes" id="UP000281547">
    <property type="component" value="Unassembled WGS sequence"/>
</dbReference>